<evidence type="ECO:0000313" key="2">
    <source>
        <dbReference type="EMBL" id="MXR20543.1"/>
    </source>
</evidence>
<sequence>MSRRVAVVVVALVALAGCSGGSLGGPTAASDATADGDATSTETPNTTLPDVTEQPWVYANETVAYERLFDAHEAALANASSFVFSRHSESNTGATTQSRIAVRNDAQRANLSVTTSFSNTTRIQNTFVANGTVYAESGTADDRQYSRDDQNLTGEAFDEFVAEQSRIQVPPGVLQAFTFEYAGTADGAYVFEADRVRPSDETNFDAENVTAASATLVVDGDGYVRELSISLTVDGPDGEASATATVRATGVNETTVVEPAWTDEAA</sequence>
<keyword evidence="3" id="KW-1185">Reference proteome</keyword>
<accession>A0A6B0SM01</accession>
<feature type="region of interest" description="Disordered" evidence="1">
    <location>
        <begin position="24"/>
        <end position="50"/>
    </location>
</feature>
<dbReference type="Pfam" id="PF24381">
    <property type="entry name" value="DUF7537"/>
    <property type="match status" value="1"/>
</dbReference>
<gene>
    <name evidence="2" type="ORF">GRX66_07960</name>
</gene>
<comment type="caution">
    <text evidence="2">The sequence shown here is derived from an EMBL/GenBank/DDBJ whole genome shotgun (WGS) entry which is preliminary data.</text>
</comment>
<feature type="compositionally biased region" description="Low complexity" evidence="1">
    <location>
        <begin position="25"/>
        <end position="43"/>
    </location>
</feature>
<evidence type="ECO:0008006" key="4">
    <source>
        <dbReference type="Google" id="ProtNLM"/>
    </source>
</evidence>
<dbReference type="AlphaFoldDB" id="A0A6B0SM01"/>
<organism evidence="2 3">
    <name type="scientific">Halobacterium bonnevillei</name>
    <dbReference type="NCBI Taxonomy" id="2692200"/>
    <lineage>
        <taxon>Archaea</taxon>
        <taxon>Methanobacteriati</taxon>
        <taxon>Methanobacteriota</taxon>
        <taxon>Stenosarchaea group</taxon>
        <taxon>Halobacteria</taxon>
        <taxon>Halobacteriales</taxon>
        <taxon>Halobacteriaceae</taxon>
        <taxon>Halobacterium</taxon>
    </lineage>
</organism>
<dbReference type="InterPro" id="IPR055959">
    <property type="entry name" value="DUF7537"/>
</dbReference>
<dbReference type="RefSeq" id="WP_159526088.1">
    <property type="nucleotide sequence ID" value="NZ_WUUU01000048.1"/>
</dbReference>
<dbReference type="PROSITE" id="PS51257">
    <property type="entry name" value="PROKAR_LIPOPROTEIN"/>
    <property type="match status" value="1"/>
</dbReference>
<evidence type="ECO:0000313" key="3">
    <source>
        <dbReference type="Proteomes" id="UP000471521"/>
    </source>
</evidence>
<protein>
    <recommendedName>
        <fullName evidence="4">Lipoprotein</fullName>
    </recommendedName>
</protein>
<dbReference type="OrthoDB" id="253019at2157"/>
<dbReference type="Proteomes" id="UP000471521">
    <property type="component" value="Unassembled WGS sequence"/>
</dbReference>
<proteinExistence type="predicted"/>
<name>A0A6B0SM01_9EURY</name>
<evidence type="ECO:0000256" key="1">
    <source>
        <dbReference type="SAM" id="MobiDB-lite"/>
    </source>
</evidence>
<reference evidence="2 3" key="1">
    <citation type="submission" date="2019-12" db="EMBL/GenBank/DDBJ databases">
        <title>Isolation and characterization of three novel carbon monoxide-oxidizing members of Halobacteria from salione crusts and soils.</title>
        <authorList>
            <person name="Myers M.R."/>
            <person name="King G.M."/>
        </authorList>
    </citation>
    <scope>NUCLEOTIDE SEQUENCE [LARGE SCALE GENOMIC DNA]</scope>
    <source>
        <strain evidence="2 3">PCN9</strain>
    </source>
</reference>
<dbReference type="EMBL" id="WUUU01000048">
    <property type="protein sequence ID" value="MXR20543.1"/>
    <property type="molecule type" value="Genomic_DNA"/>
</dbReference>